<evidence type="ECO:0000256" key="4">
    <source>
        <dbReference type="ARBA" id="ARBA00022692"/>
    </source>
</evidence>
<sequence length="418" mass="45720">MVFLEGVISFFSPCVIPLIPLYMSYLAGEVQDGSSKLKNRNKIMLHTFFFVLGISTTFFILGLGFSSLGNVIREQGRTFSIVSGIIIILLGLKQLGVLKFSLLDRNFGVSKGIGDKKMNPIMAFIMGFGFSFAWTPCVGPALASVLLMASNASSSSVGNIYILLYSLGFLIPFLILGIFTNETLSFIKGRQSALNKIVKVGGIILVIMGALLILGKFEKFGALFNDQTQQESSVDDRASSSNKNTDTEDSSGSSSDSSDSDKGADSNQANVEPIDIELKDQNGNTINIKNDFKGKVVFINFFATWCPPCKKEIPDIQKIYEEKGYNKKDIVILGVVAPSQGREMDIDGVKQFIKDNEITYNVLMDSDGKIFGKYGIYSLPTTIFVDKDGNIYGHIAGMMTKEIMESALREVLTGKPNN</sequence>
<keyword evidence="5 8" id="KW-1133">Transmembrane helix</keyword>
<keyword evidence="6 8" id="KW-0472">Membrane</keyword>
<evidence type="ECO:0000256" key="7">
    <source>
        <dbReference type="SAM" id="MobiDB-lite"/>
    </source>
</evidence>
<feature type="transmembrane region" description="Helical" evidence="8">
    <location>
        <begin position="121"/>
        <end position="148"/>
    </location>
</feature>
<evidence type="ECO:0000256" key="3">
    <source>
        <dbReference type="ARBA" id="ARBA00022475"/>
    </source>
</evidence>
<protein>
    <submittedName>
        <fullName evidence="10">Redoxin domain-containing protein</fullName>
    </submittedName>
</protein>
<feature type="transmembrane region" description="Helical" evidence="8">
    <location>
        <begin position="160"/>
        <end position="179"/>
    </location>
</feature>
<dbReference type="EMBL" id="VUNE01000003">
    <property type="protein sequence ID" value="MST62518.1"/>
    <property type="molecule type" value="Genomic_DNA"/>
</dbReference>
<keyword evidence="3" id="KW-1003">Cell membrane</keyword>
<evidence type="ECO:0000256" key="6">
    <source>
        <dbReference type="ARBA" id="ARBA00023136"/>
    </source>
</evidence>
<feature type="transmembrane region" description="Helical" evidence="8">
    <location>
        <begin position="200"/>
        <end position="217"/>
    </location>
</feature>
<evidence type="ECO:0000313" key="10">
    <source>
        <dbReference type="EMBL" id="MST62518.1"/>
    </source>
</evidence>
<dbReference type="CDD" id="cd02966">
    <property type="entry name" value="TlpA_like_family"/>
    <property type="match status" value="1"/>
</dbReference>
<name>A0A6N7X0K0_9FIRM</name>
<dbReference type="InterPro" id="IPR003834">
    <property type="entry name" value="Cyt_c_assmbl_TM_dom"/>
</dbReference>
<proteinExistence type="inferred from homology"/>
<comment type="subcellular location">
    <subcellularLocation>
        <location evidence="1">Cell membrane</location>
        <topology evidence="1">Multi-pass membrane protein</topology>
    </subcellularLocation>
</comment>
<dbReference type="PANTHER" id="PTHR31272">
    <property type="entry name" value="CYTOCHROME C-TYPE BIOGENESIS PROTEIN HI_1454-RELATED"/>
    <property type="match status" value="1"/>
</dbReference>
<evidence type="ECO:0000256" key="5">
    <source>
        <dbReference type="ARBA" id="ARBA00022989"/>
    </source>
</evidence>
<dbReference type="GO" id="GO:0005886">
    <property type="term" value="C:plasma membrane"/>
    <property type="evidence" value="ECO:0007669"/>
    <property type="project" value="UniProtKB-SubCell"/>
</dbReference>
<feature type="transmembrane region" description="Helical" evidence="8">
    <location>
        <begin position="6"/>
        <end position="27"/>
    </location>
</feature>
<dbReference type="InterPro" id="IPR036249">
    <property type="entry name" value="Thioredoxin-like_sf"/>
</dbReference>
<evidence type="ECO:0000256" key="2">
    <source>
        <dbReference type="ARBA" id="ARBA00006143"/>
    </source>
</evidence>
<dbReference type="Gene3D" id="3.40.30.10">
    <property type="entry name" value="Glutaredoxin"/>
    <property type="match status" value="1"/>
</dbReference>
<evidence type="ECO:0000256" key="8">
    <source>
        <dbReference type="SAM" id="Phobius"/>
    </source>
</evidence>
<comment type="caution">
    <text evidence="10">The sequence shown here is derived from an EMBL/GenBank/DDBJ whole genome shotgun (WGS) entry which is preliminary data.</text>
</comment>
<dbReference type="InterPro" id="IPR013766">
    <property type="entry name" value="Thioredoxin_domain"/>
</dbReference>
<dbReference type="InterPro" id="IPR017937">
    <property type="entry name" value="Thioredoxin_CS"/>
</dbReference>
<dbReference type="GO" id="GO:0017004">
    <property type="term" value="P:cytochrome complex assembly"/>
    <property type="evidence" value="ECO:0007669"/>
    <property type="project" value="InterPro"/>
</dbReference>
<dbReference type="AlphaFoldDB" id="A0A6N7X0K0"/>
<feature type="transmembrane region" description="Helical" evidence="8">
    <location>
        <begin position="78"/>
        <end position="100"/>
    </location>
</feature>
<feature type="region of interest" description="Disordered" evidence="7">
    <location>
        <begin position="231"/>
        <end position="275"/>
    </location>
</feature>
<dbReference type="GO" id="GO:0016209">
    <property type="term" value="F:antioxidant activity"/>
    <property type="evidence" value="ECO:0007669"/>
    <property type="project" value="InterPro"/>
</dbReference>
<dbReference type="InterPro" id="IPR051790">
    <property type="entry name" value="Cytochrome_c-biogenesis_DsbD"/>
</dbReference>
<comment type="similarity">
    <text evidence="2">Belongs to the DsbD family.</text>
</comment>
<dbReference type="PROSITE" id="PS00194">
    <property type="entry name" value="THIOREDOXIN_1"/>
    <property type="match status" value="1"/>
</dbReference>
<feature type="transmembrane region" description="Helical" evidence="8">
    <location>
        <begin position="48"/>
        <end position="72"/>
    </location>
</feature>
<dbReference type="GO" id="GO:0016491">
    <property type="term" value="F:oxidoreductase activity"/>
    <property type="evidence" value="ECO:0007669"/>
    <property type="project" value="InterPro"/>
</dbReference>
<dbReference type="PANTHER" id="PTHR31272:SF4">
    <property type="entry name" value="CYTOCHROME C-TYPE BIOGENESIS PROTEIN HI_1454-RELATED"/>
    <property type="match status" value="1"/>
</dbReference>
<dbReference type="PROSITE" id="PS51352">
    <property type="entry name" value="THIOREDOXIN_2"/>
    <property type="match status" value="1"/>
</dbReference>
<accession>A0A6N7X0K0</accession>
<organism evidence="10 11">
    <name type="scientific">Peptostreptococcus porci</name>
    <dbReference type="NCBI Taxonomy" id="2652282"/>
    <lineage>
        <taxon>Bacteria</taxon>
        <taxon>Bacillati</taxon>
        <taxon>Bacillota</taxon>
        <taxon>Clostridia</taxon>
        <taxon>Peptostreptococcales</taxon>
        <taxon>Peptostreptococcaceae</taxon>
        <taxon>Peptostreptococcus</taxon>
    </lineage>
</organism>
<evidence type="ECO:0000256" key="1">
    <source>
        <dbReference type="ARBA" id="ARBA00004651"/>
    </source>
</evidence>
<evidence type="ECO:0000313" key="11">
    <source>
        <dbReference type="Proteomes" id="UP000440713"/>
    </source>
</evidence>
<dbReference type="Pfam" id="PF00578">
    <property type="entry name" value="AhpC-TSA"/>
    <property type="match status" value="1"/>
</dbReference>
<dbReference type="Proteomes" id="UP000440713">
    <property type="component" value="Unassembled WGS sequence"/>
</dbReference>
<keyword evidence="11" id="KW-1185">Reference proteome</keyword>
<keyword evidence="4 8" id="KW-0812">Transmembrane</keyword>
<evidence type="ECO:0000259" key="9">
    <source>
        <dbReference type="PROSITE" id="PS51352"/>
    </source>
</evidence>
<feature type="domain" description="Thioredoxin" evidence="9">
    <location>
        <begin position="267"/>
        <end position="413"/>
    </location>
</feature>
<dbReference type="SUPFAM" id="SSF52833">
    <property type="entry name" value="Thioredoxin-like"/>
    <property type="match status" value="1"/>
</dbReference>
<gene>
    <name evidence="10" type="ORF">FYJ71_06015</name>
</gene>
<dbReference type="Pfam" id="PF02683">
    <property type="entry name" value="DsbD_TM"/>
    <property type="match status" value="1"/>
</dbReference>
<dbReference type="InterPro" id="IPR000866">
    <property type="entry name" value="AhpC/TSA"/>
</dbReference>
<reference evidence="10 11" key="1">
    <citation type="submission" date="2019-08" db="EMBL/GenBank/DDBJ databases">
        <title>In-depth cultivation of the pig gut microbiome towards novel bacterial diversity and tailored functional studies.</title>
        <authorList>
            <person name="Wylensek D."/>
            <person name="Hitch T.C.A."/>
            <person name="Clavel T."/>
        </authorList>
    </citation>
    <scope>NUCLEOTIDE SEQUENCE [LARGE SCALE GENOMIC DNA]</scope>
    <source>
        <strain evidence="10 11">WCA-SAB-591-4A-A</strain>
    </source>
</reference>